<gene>
    <name evidence="1" type="ORF">VJ786_12270</name>
</gene>
<evidence type="ECO:0000313" key="1">
    <source>
        <dbReference type="EMBL" id="MEI5985676.1"/>
    </source>
</evidence>
<evidence type="ECO:0000313" key="2">
    <source>
        <dbReference type="Proteomes" id="UP001363035"/>
    </source>
</evidence>
<accession>A0ABU8I8A0</accession>
<dbReference type="RefSeq" id="WP_099366856.1">
    <property type="nucleotide sequence ID" value="NZ_JAYLLN010000031.1"/>
</dbReference>
<dbReference type="Pfam" id="PF14060">
    <property type="entry name" value="DUF4252"/>
    <property type="match status" value="1"/>
</dbReference>
<dbReference type="InterPro" id="IPR025348">
    <property type="entry name" value="DUF4252"/>
</dbReference>
<name>A0ABU8I8A0_9SPHI</name>
<dbReference type="EMBL" id="JAYLLN010000031">
    <property type="protein sequence ID" value="MEI5985676.1"/>
    <property type="molecule type" value="Genomic_DNA"/>
</dbReference>
<organism evidence="1 2">
    <name type="scientific">Sphingobacterium tenebrionis</name>
    <dbReference type="NCBI Taxonomy" id="3111775"/>
    <lineage>
        <taxon>Bacteria</taxon>
        <taxon>Pseudomonadati</taxon>
        <taxon>Bacteroidota</taxon>
        <taxon>Sphingobacteriia</taxon>
        <taxon>Sphingobacteriales</taxon>
        <taxon>Sphingobacteriaceae</taxon>
        <taxon>Sphingobacterium</taxon>
    </lineage>
</organism>
<protein>
    <submittedName>
        <fullName evidence="1">DUF4252 domain-containing protein</fullName>
    </submittedName>
</protein>
<sequence>MKRIIGILVAAVILIGTQSCFVKRGSNMAFVDRSDLSRDAEVVSISVPGILMKSFIRGEIKELKEEDPMLALALKKIKKIKFMAVEGGQDGERVYKNFSKYLARNNYEEMMSIHSDGARISINTLMKGDKIKKILLGINEDGDHVFVDLKTDIDLNELNQLVEYYETNKKDI</sequence>
<proteinExistence type="predicted"/>
<dbReference type="Proteomes" id="UP001363035">
    <property type="component" value="Unassembled WGS sequence"/>
</dbReference>
<reference evidence="1 2" key="1">
    <citation type="submission" date="2024-01" db="EMBL/GenBank/DDBJ databases">
        <title>Sphingobacterium tenebrionis sp. nov., a novel endophyte isolated from tenebrio molitor intestines.</title>
        <authorList>
            <person name="Zhang C."/>
        </authorList>
    </citation>
    <scope>NUCLEOTIDE SEQUENCE [LARGE SCALE GENOMIC DNA]</scope>
    <source>
        <strain evidence="1 2">PU5-4</strain>
    </source>
</reference>
<keyword evidence="2" id="KW-1185">Reference proteome</keyword>
<comment type="caution">
    <text evidence="1">The sequence shown here is derived from an EMBL/GenBank/DDBJ whole genome shotgun (WGS) entry which is preliminary data.</text>
</comment>
<dbReference type="PROSITE" id="PS51257">
    <property type="entry name" value="PROKAR_LIPOPROTEIN"/>
    <property type="match status" value="1"/>
</dbReference>